<name>A0A6C0IWI5_9ZZZZ</name>
<evidence type="ECO:0000313" key="1">
    <source>
        <dbReference type="EMBL" id="QHT96795.1"/>
    </source>
</evidence>
<accession>A0A6C0IWI5</accession>
<protein>
    <submittedName>
        <fullName evidence="1">Uncharacterized protein</fullName>
    </submittedName>
</protein>
<dbReference type="AlphaFoldDB" id="A0A6C0IWI5"/>
<reference evidence="1" key="1">
    <citation type="journal article" date="2020" name="Nature">
        <title>Giant virus diversity and host interactions through global metagenomics.</title>
        <authorList>
            <person name="Schulz F."/>
            <person name="Roux S."/>
            <person name="Paez-Espino D."/>
            <person name="Jungbluth S."/>
            <person name="Walsh D.A."/>
            <person name="Denef V.J."/>
            <person name="McMahon K.D."/>
            <person name="Konstantinidis K.T."/>
            <person name="Eloe-Fadrosh E.A."/>
            <person name="Kyrpides N.C."/>
            <person name="Woyke T."/>
        </authorList>
    </citation>
    <scope>NUCLEOTIDE SEQUENCE</scope>
    <source>
        <strain evidence="1">GVMAG-M-3300024336-7</strain>
    </source>
</reference>
<sequence>MMKLVIIFMTSIVSIYDFVGDTAFLVEYPKGCDNIYVPSSDWSSQFFCHKYNFFVTKLN</sequence>
<organism evidence="1">
    <name type="scientific">viral metagenome</name>
    <dbReference type="NCBI Taxonomy" id="1070528"/>
    <lineage>
        <taxon>unclassified sequences</taxon>
        <taxon>metagenomes</taxon>
        <taxon>organismal metagenomes</taxon>
    </lineage>
</organism>
<proteinExistence type="predicted"/>
<dbReference type="EMBL" id="MN740267">
    <property type="protein sequence ID" value="QHT96795.1"/>
    <property type="molecule type" value="Genomic_DNA"/>
</dbReference>